<comment type="caution">
    <text evidence="2">The sequence shown here is derived from an EMBL/GenBank/DDBJ whole genome shotgun (WGS) entry which is preliminary data.</text>
</comment>
<dbReference type="SUPFAM" id="SSF56801">
    <property type="entry name" value="Acetyl-CoA synthetase-like"/>
    <property type="match status" value="1"/>
</dbReference>
<keyword evidence="2" id="KW-0436">Ligase</keyword>
<proteinExistence type="predicted"/>
<reference evidence="2" key="1">
    <citation type="submission" date="2013-08" db="EMBL/GenBank/DDBJ databases">
        <authorList>
            <person name="Mendez C."/>
            <person name="Richter M."/>
            <person name="Ferrer M."/>
            <person name="Sanchez J."/>
        </authorList>
    </citation>
    <scope>NUCLEOTIDE SEQUENCE</scope>
</reference>
<dbReference type="Pfam" id="PF13193">
    <property type="entry name" value="AMP-binding_C"/>
    <property type="match status" value="1"/>
</dbReference>
<dbReference type="EMBL" id="AUZY01011438">
    <property type="protein sequence ID" value="EQD34605.1"/>
    <property type="molecule type" value="Genomic_DNA"/>
</dbReference>
<dbReference type="AlphaFoldDB" id="T0ZXJ4"/>
<protein>
    <submittedName>
        <fullName evidence="2">Medium-chain-fatty-acid--CoA ligase</fullName>
    </submittedName>
</protein>
<organism evidence="2">
    <name type="scientific">mine drainage metagenome</name>
    <dbReference type="NCBI Taxonomy" id="410659"/>
    <lineage>
        <taxon>unclassified sequences</taxon>
        <taxon>metagenomes</taxon>
        <taxon>ecological metagenomes</taxon>
    </lineage>
</organism>
<feature type="domain" description="AMP-binding enzyme C-terminal" evidence="1">
    <location>
        <begin position="2"/>
        <end position="55"/>
    </location>
</feature>
<evidence type="ECO:0000259" key="1">
    <source>
        <dbReference type="Pfam" id="PF13193"/>
    </source>
</evidence>
<accession>T0ZXJ4</accession>
<sequence length="66" mass="7511">MGERPVAFLTGLKAIDRNAINQHLMKFVESGRIAKFWIPDDYVVIDAFEKTSTGKIDKKPLKARFS</sequence>
<dbReference type="Gene3D" id="3.30.300.30">
    <property type="match status" value="1"/>
</dbReference>
<dbReference type="InterPro" id="IPR045851">
    <property type="entry name" value="AMP-bd_C_sf"/>
</dbReference>
<dbReference type="GO" id="GO:0016874">
    <property type="term" value="F:ligase activity"/>
    <property type="evidence" value="ECO:0007669"/>
    <property type="project" value="UniProtKB-KW"/>
</dbReference>
<reference evidence="2" key="2">
    <citation type="journal article" date="2014" name="ISME J.">
        <title>Microbial stratification in low pH oxic and suboxic macroscopic growths along an acid mine drainage.</title>
        <authorList>
            <person name="Mendez-Garcia C."/>
            <person name="Mesa V."/>
            <person name="Sprenger R.R."/>
            <person name="Richter M."/>
            <person name="Diez M.S."/>
            <person name="Solano J."/>
            <person name="Bargiela R."/>
            <person name="Golyshina O.V."/>
            <person name="Manteca A."/>
            <person name="Ramos J.L."/>
            <person name="Gallego J.R."/>
            <person name="Llorente I."/>
            <person name="Martins Dos Santos V.A."/>
            <person name="Jensen O.N."/>
            <person name="Pelaez A.I."/>
            <person name="Sanchez J."/>
            <person name="Ferrer M."/>
        </authorList>
    </citation>
    <scope>NUCLEOTIDE SEQUENCE</scope>
</reference>
<dbReference type="InterPro" id="IPR025110">
    <property type="entry name" value="AMP-bd_C"/>
</dbReference>
<evidence type="ECO:0000313" key="2">
    <source>
        <dbReference type="EMBL" id="EQD34605.1"/>
    </source>
</evidence>
<gene>
    <name evidence="2" type="ORF">B1B_17126</name>
</gene>
<name>T0ZXJ4_9ZZZZ</name>